<dbReference type="Proteomes" id="UP000019102">
    <property type="component" value="Unassembled WGS sequence"/>
</dbReference>
<evidence type="ECO:0000256" key="8">
    <source>
        <dbReference type="HAMAP-Rule" id="MF_00316"/>
    </source>
</evidence>
<dbReference type="RefSeq" id="WP_052000560.1">
    <property type="nucleotide sequence ID" value="NZ_BAVS01000018.1"/>
</dbReference>
<gene>
    <name evidence="8" type="primary">mobA</name>
    <name evidence="10" type="ORF">JCM21714_3111</name>
</gene>
<dbReference type="GO" id="GO:0006777">
    <property type="term" value="P:Mo-molybdopterin cofactor biosynthetic process"/>
    <property type="evidence" value="ECO:0007669"/>
    <property type="project" value="UniProtKB-KW"/>
</dbReference>
<evidence type="ECO:0000256" key="2">
    <source>
        <dbReference type="ARBA" id="ARBA00022679"/>
    </source>
</evidence>
<dbReference type="GO" id="GO:0005525">
    <property type="term" value="F:GTP binding"/>
    <property type="evidence" value="ECO:0007669"/>
    <property type="project" value="UniProtKB-UniRule"/>
</dbReference>
<dbReference type="Gene3D" id="3.90.550.10">
    <property type="entry name" value="Spore Coat Polysaccharide Biosynthesis Protein SpsA, Chain A"/>
    <property type="match status" value="1"/>
</dbReference>
<evidence type="ECO:0000256" key="3">
    <source>
        <dbReference type="ARBA" id="ARBA00022723"/>
    </source>
</evidence>
<dbReference type="GO" id="GO:0046872">
    <property type="term" value="F:metal ion binding"/>
    <property type="evidence" value="ECO:0007669"/>
    <property type="project" value="UniProtKB-KW"/>
</dbReference>
<proteinExistence type="inferred from homology"/>
<dbReference type="PANTHER" id="PTHR19136:SF81">
    <property type="entry name" value="MOLYBDENUM COFACTOR GUANYLYLTRANSFERASE"/>
    <property type="match status" value="1"/>
</dbReference>
<dbReference type="CDD" id="cd02503">
    <property type="entry name" value="MobA"/>
    <property type="match status" value="1"/>
</dbReference>
<dbReference type="InterPro" id="IPR029044">
    <property type="entry name" value="Nucleotide-diphossugar_trans"/>
</dbReference>
<accession>W4VLG6</accession>
<dbReference type="EC" id="2.7.7.77" evidence="8"/>
<feature type="binding site" evidence="8">
    <location>
        <position position="99"/>
    </location>
    <ligand>
        <name>Mg(2+)</name>
        <dbReference type="ChEBI" id="CHEBI:18420"/>
    </ligand>
</feature>
<keyword evidence="2 8" id="KW-0808">Transferase</keyword>
<keyword evidence="3 8" id="KW-0479">Metal-binding</keyword>
<evidence type="ECO:0000256" key="6">
    <source>
        <dbReference type="ARBA" id="ARBA00023134"/>
    </source>
</evidence>
<dbReference type="EMBL" id="BAVS01000018">
    <property type="protein sequence ID" value="GAE93986.1"/>
    <property type="molecule type" value="Genomic_DNA"/>
</dbReference>
<dbReference type="AlphaFoldDB" id="W4VLG6"/>
<dbReference type="InterPro" id="IPR025877">
    <property type="entry name" value="MobA-like_NTP_Trfase"/>
</dbReference>
<dbReference type="SUPFAM" id="SSF53448">
    <property type="entry name" value="Nucleotide-diphospho-sugar transferases"/>
    <property type="match status" value="1"/>
</dbReference>
<dbReference type="Pfam" id="PF12804">
    <property type="entry name" value="NTP_transf_3"/>
    <property type="match status" value="1"/>
</dbReference>
<comment type="function">
    <text evidence="8">Transfers a GMP moiety from GTP to Mo-molybdopterin (Mo-MPT) cofactor (Moco or molybdenum cofactor) to form Mo-molybdopterin guanine dinucleotide (Mo-MGD) cofactor.</text>
</comment>
<dbReference type="STRING" id="1298598.JCM21714_3111"/>
<comment type="caution">
    <text evidence="10">The sequence shown here is derived from an EMBL/GenBank/DDBJ whole genome shotgun (WGS) entry which is preliminary data.</text>
</comment>
<comment type="caution">
    <text evidence="8">Lacks conserved residue(s) required for the propagation of feature annotation.</text>
</comment>
<reference evidence="10 11" key="1">
    <citation type="journal article" date="2014" name="Genome Announc.">
        <title>Draft Genome Sequence of the Boron-Tolerant and Moderately Halotolerant Bacterium Gracilibacillus boraciitolerans JCM 21714T.</title>
        <authorList>
            <person name="Ahmed I."/>
            <person name="Oshima K."/>
            <person name="Suda W."/>
            <person name="Kitamura K."/>
            <person name="Iida T."/>
            <person name="Ohmori Y."/>
            <person name="Fujiwara T."/>
            <person name="Hattori M."/>
            <person name="Ohkuma M."/>
        </authorList>
    </citation>
    <scope>NUCLEOTIDE SEQUENCE [LARGE SCALE GENOMIC DNA]</scope>
    <source>
        <strain evidence="10 11">JCM 21714</strain>
    </source>
</reference>
<keyword evidence="6 8" id="KW-0342">GTP-binding</keyword>
<organism evidence="10 11">
    <name type="scientific">Gracilibacillus boraciitolerans JCM 21714</name>
    <dbReference type="NCBI Taxonomy" id="1298598"/>
    <lineage>
        <taxon>Bacteria</taxon>
        <taxon>Bacillati</taxon>
        <taxon>Bacillota</taxon>
        <taxon>Bacilli</taxon>
        <taxon>Bacillales</taxon>
        <taxon>Bacillaceae</taxon>
        <taxon>Gracilibacillus</taxon>
    </lineage>
</organism>
<comment type="similarity">
    <text evidence="8">Belongs to the MobA family.</text>
</comment>
<evidence type="ECO:0000313" key="11">
    <source>
        <dbReference type="Proteomes" id="UP000019102"/>
    </source>
</evidence>
<dbReference type="InterPro" id="IPR013482">
    <property type="entry name" value="Molybde_CF_guanTrfase"/>
</dbReference>
<sequence>MANITGIVLMGGQSRRFQADKAFAVYCDKTFYQQSIRLLEPFANTIYVVKRPDQSITINHDKITIASDIERFRGEGPLAGIYTVMSRASTDWFMVLPVDTPLISASILFRLTQYLHKKTDAVIPIVNGNIQPLIGLYHSDVKGYIEQQLINKDRSMHQLLAKLTVHYVEFPAEDAHFFANINTEEEYHYYIKDQLE</sequence>
<feature type="binding site" evidence="8">
    <location>
        <begin position="9"/>
        <end position="11"/>
    </location>
    <ligand>
        <name>GTP</name>
        <dbReference type="ChEBI" id="CHEBI:37565"/>
    </ligand>
</feature>
<comment type="domain">
    <text evidence="8">The N-terminal domain determines nucleotide recognition and specific binding, while the C-terminal domain determines the specific binding to the target protein.</text>
</comment>
<dbReference type="HAMAP" id="MF_00316">
    <property type="entry name" value="MobA"/>
    <property type="match status" value="1"/>
</dbReference>
<dbReference type="PANTHER" id="PTHR19136">
    <property type="entry name" value="MOLYBDENUM COFACTOR GUANYLYLTRANSFERASE"/>
    <property type="match status" value="1"/>
</dbReference>
<keyword evidence="11" id="KW-1185">Reference proteome</keyword>
<evidence type="ECO:0000259" key="9">
    <source>
        <dbReference type="Pfam" id="PF12804"/>
    </source>
</evidence>
<keyword evidence="4 8" id="KW-0547">Nucleotide-binding</keyword>
<evidence type="ECO:0000313" key="10">
    <source>
        <dbReference type="EMBL" id="GAE93986.1"/>
    </source>
</evidence>
<keyword evidence="7 8" id="KW-0501">Molybdenum cofactor biosynthesis</keyword>
<feature type="binding site" evidence="8">
    <location>
        <position position="68"/>
    </location>
    <ligand>
        <name>GTP</name>
        <dbReference type="ChEBI" id="CHEBI:37565"/>
    </ligand>
</feature>
<comment type="cofactor">
    <cofactor evidence="8">
        <name>Mg(2+)</name>
        <dbReference type="ChEBI" id="CHEBI:18420"/>
    </cofactor>
</comment>
<name>W4VLG6_9BACI</name>
<keyword evidence="5 8" id="KW-0460">Magnesium</keyword>
<protein>
    <recommendedName>
        <fullName evidence="8">Probable molybdenum cofactor guanylyltransferase</fullName>
        <shortName evidence="8">MoCo guanylyltransferase</shortName>
        <ecNumber evidence="8">2.7.7.77</ecNumber>
    </recommendedName>
    <alternativeName>
        <fullName evidence="8">GTP:molybdopterin guanylyltransferase</fullName>
    </alternativeName>
    <alternativeName>
        <fullName evidence="8">Mo-MPT guanylyltransferase</fullName>
    </alternativeName>
    <alternativeName>
        <fullName evidence="8">Molybdopterin guanylyltransferase</fullName>
    </alternativeName>
    <alternativeName>
        <fullName evidence="8">Molybdopterin-guanine dinucleotide synthase</fullName>
        <shortName evidence="8">MGD synthase</shortName>
    </alternativeName>
</protein>
<dbReference type="GO" id="GO:0061603">
    <property type="term" value="F:molybdenum cofactor guanylyltransferase activity"/>
    <property type="evidence" value="ECO:0007669"/>
    <property type="project" value="UniProtKB-EC"/>
</dbReference>
<evidence type="ECO:0000256" key="4">
    <source>
        <dbReference type="ARBA" id="ARBA00022741"/>
    </source>
</evidence>
<dbReference type="eggNOG" id="COG0746">
    <property type="taxonomic scope" value="Bacteria"/>
</dbReference>
<evidence type="ECO:0000256" key="1">
    <source>
        <dbReference type="ARBA" id="ARBA00022490"/>
    </source>
</evidence>
<evidence type="ECO:0000256" key="5">
    <source>
        <dbReference type="ARBA" id="ARBA00022842"/>
    </source>
</evidence>
<feature type="binding site" evidence="8">
    <location>
        <position position="21"/>
    </location>
    <ligand>
        <name>GTP</name>
        <dbReference type="ChEBI" id="CHEBI:37565"/>
    </ligand>
</feature>
<dbReference type="OrthoDB" id="9788394at2"/>
<dbReference type="GO" id="GO:0005737">
    <property type="term" value="C:cytoplasm"/>
    <property type="evidence" value="ECO:0007669"/>
    <property type="project" value="UniProtKB-SubCell"/>
</dbReference>
<comment type="catalytic activity">
    <reaction evidence="8">
        <text>Mo-molybdopterin + GTP + H(+) = Mo-molybdopterin guanine dinucleotide + diphosphate</text>
        <dbReference type="Rhea" id="RHEA:34243"/>
        <dbReference type="ChEBI" id="CHEBI:15378"/>
        <dbReference type="ChEBI" id="CHEBI:33019"/>
        <dbReference type="ChEBI" id="CHEBI:37565"/>
        <dbReference type="ChEBI" id="CHEBI:71302"/>
        <dbReference type="ChEBI" id="CHEBI:71310"/>
        <dbReference type="EC" id="2.7.7.77"/>
    </reaction>
</comment>
<feature type="domain" description="MobA-like NTP transferase" evidence="9">
    <location>
        <begin position="6"/>
        <end position="163"/>
    </location>
</feature>
<feature type="binding site" evidence="8">
    <location>
        <position position="99"/>
    </location>
    <ligand>
        <name>GTP</name>
        <dbReference type="ChEBI" id="CHEBI:37565"/>
    </ligand>
</feature>
<comment type="subcellular location">
    <subcellularLocation>
        <location evidence="8">Cytoplasm</location>
    </subcellularLocation>
</comment>
<keyword evidence="1 8" id="KW-0963">Cytoplasm</keyword>
<evidence type="ECO:0000256" key="7">
    <source>
        <dbReference type="ARBA" id="ARBA00023150"/>
    </source>
</evidence>